<keyword evidence="2" id="KW-1185">Reference proteome</keyword>
<gene>
    <name evidence="1" type="ORF">H4683_003847</name>
</gene>
<protein>
    <submittedName>
        <fullName evidence="1">Uncharacterized protein</fullName>
    </submittedName>
</protein>
<dbReference type="RefSeq" id="WP_275403099.1">
    <property type="nucleotide sequence ID" value="NZ_JADBEL010000034.1"/>
</dbReference>
<evidence type="ECO:0000313" key="2">
    <source>
        <dbReference type="Proteomes" id="UP000658225"/>
    </source>
</evidence>
<evidence type="ECO:0000313" key="1">
    <source>
        <dbReference type="EMBL" id="MBE1556721.1"/>
    </source>
</evidence>
<reference evidence="1" key="1">
    <citation type="submission" date="2020-10" db="EMBL/GenBank/DDBJ databases">
        <title>Genomic Encyclopedia of Type Strains, Phase IV (KMG-IV): sequencing the most valuable type-strain genomes for metagenomic binning, comparative biology and taxonomic classification.</title>
        <authorList>
            <person name="Goeker M."/>
        </authorList>
    </citation>
    <scope>NUCLEOTIDE SEQUENCE</scope>
    <source>
        <strain evidence="1">DSM 13886</strain>
    </source>
</reference>
<dbReference type="Proteomes" id="UP000658225">
    <property type="component" value="Unassembled WGS sequence"/>
</dbReference>
<name>A0A927MSU4_9BACL</name>
<dbReference type="EMBL" id="JADBEL010000034">
    <property type="protein sequence ID" value="MBE1556721.1"/>
    <property type="molecule type" value="Genomic_DNA"/>
</dbReference>
<dbReference type="AlphaFoldDB" id="A0A927MSU4"/>
<comment type="caution">
    <text evidence="1">The sequence shown here is derived from an EMBL/GenBank/DDBJ whole genome shotgun (WGS) entry which is preliminary data.</text>
</comment>
<accession>A0A927MSU4</accession>
<sequence>MVGTFTFEGNKGRGLTMTGTDQLLKDIAQSKIRLVLSRINGQ</sequence>
<organism evidence="1 2">
    <name type="scientific">Sporosarcina limicola</name>
    <dbReference type="NCBI Taxonomy" id="34101"/>
    <lineage>
        <taxon>Bacteria</taxon>
        <taxon>Bacillati</taxon>
        <taxon>Bacillota</taxon>
        <taxon>Bacilli</taxon>
        <taxon>Bacillales</taxon>
        <taxon>Caryophanaceae</taxon>
        <taxon>Sporosarcina</taxon>
    </lineage>
</organism>
<proteinExistence type="predicted"/>